<dbReference type="Gene3D" id="1.10.10.10">
    <property type="entry name" value="Winged helix-like DNA-binding domain superfamily/Winged helix DNA-binding domain"/>
    <property type="match status" value="1"/>
</dbReference>
<dbReference type="PANTHER" id="PTHR33154:SF18">
    <property type="entry name" value="ARSENICAL RESISTANCE OPERON REPRESSOR"/>
    <property type="match status" value="1"/>
</dbReference>
<dbReference type="InterPro" id="IPR051081">
    <property type="entry name" value="HTH_MetalResp_TranReg"/>
</dbReference>
<dbReference type="Pfam" id="PF01022">
    <property type="entry name" value="HTH_5"/>
    <property type="match status" value="1"/>
</dbReference>
<dbReference type="SMART" id="SM00418">
    <property type="entry name" value="HTH_ARSR"/>
    <property type="match status" value="1"/>
</dbReference>
<evidence type="ECO:0000256" key="4">
    <source>
        <dbReference type="ARBA" id="ARBA00023163"/>
    </source>
</evidence>
<dbReference type="InterPro" id="IPR001845">
    <property type="entry name" value="HTH_ArsR_DNA-bd_dom"/>
</dbReference>
<accession>A0ABQ6GXU7</accession>
<dbReference type="Proteomes" id="UP001157186">
    <property type="component" value="Unassembled WGS sequence"/>
</dbReference>
<keyword evidence="1" id="KW-0059">Arsenical resistance</keyword>
<dbReference type="PRINTS" id="PR00778">
    <property type="entry name" value="HTHARSR"/>
</dbReference>
<dbReference type="NCBIfam" id="NF007528">
    <property type="entry name" value="PRK10141.1"/>
    <property type="match status" value="1"/>
</dbReference>
<organism evidence="6 7">
    <name type="scientific">Thalassotalea insulae</name>
    <dbReference type="NCBI Taxonomy" id="2056778"/>
    <lineage>
        <taxon>Bacteria</taxon>
        <taxon>Pseudomonadati</taxon>
        <taxon>Pseudomonadota</taxon>
        <taxon>Gammaproteobacteria</taxon>
        <taxon>Alteromonadales</taxon>
        <taxon>Colwelliaceae</taxon>
        <taxon>Thalassotalea</taxon>
    </lineage>
</organism>
<protein>
    <submittedName>
        <fullName evidence="6">Transcriptional regulator</fullName>
    </submittedName>
</protein>
<reference evidence="6 7" key="1">
    <citation type="submission" date="2023-03" db="EMBL/GenBank/DDBJ databases">
        <title>Draft genome sequence of Thalassotalea insulae KCTC 62186T.</title>
        <authorList>
            <person name="Sawabe T."/>
        </authorList>
    </citation>
    <scope>NUCLEOTIDE SEQUENCE [LARGE SCALE GENOMIC DNA]</scope>
    <source>
        <strain evidence="6 7">KCTC 62186</strain>
    </source>
</reference>
<gene>
    <name evidence="6" type="primary">arsR</name>
    <name evidence="6" type="ORF">tinsulaeT_29200</name>
</gene>
<evidence type="ECO:0000313" key="7">
    <source>
        <dbReference type="Proteomes" id="UP001157186"/>
    </source>
</evidence>
<comment type="caution">
    <text evidence="6">The sequence shown here is derived from an EMBL/GenBank/DDBJ whole genome shotgun (WGS) entry which is preliminary data.</text>
</comment>
<dbReference type="InterPro" id="IPR036388">
    <property type="entry name" value="WH-like_DNA-bd_sf"/>
</dbReference>
<feature type="domain" description="HTH arsR-type" evidence="5">
    <location>
        <begin position="1"/>
        <end position="95"/>
    </location>
</feature>
<keyword evidence="3" id="KW-0238">DNA-binding</keyword>
<sequence>MTLQREADSPDFFQCLAEPTRLLILMLLTQEQELCVCELTQGLALSQPKISRHLALLRTKGLLSCRKSGKWVFYQLAPQLPLWQQQIIELAQSNNQLSCEHALARMNQMAGRPEKAASCCNN</sequence>
<evidence type="ECO:0000256" key="1">
    <source>
        <dbReference type="ARBA" id="ARBA00022849"/>
    </source>
</evidence>
<dbReference type="PROSITE" id="PS50987">
    <property type="entry name" value="HTH_ARSR_2"/>
    <property type="match status" value="1"/>
</dbReference>
<dbReference type="CDD" id="cd00090">
    <property type="entry name" value="HTH_ARSR"/>
    <property type="match status" value="1"/>
</dbReference>
<dbReference type="RefSeq" id="WP_284245494.1">
    <property type="nucleotide sequence ID" value="NZ_BSST01000001.1"/>
</dbReference>
<proteinExistence type="predicted"/>
<keyword evidence="2" id="KW-0805">Transcription regulation</keyword>
<dbReference type="SUPFAM" id="SSF46785">
    <property type="entry name" value="Winged helix' DNA-binding domain"/>
    <property type="match status" value="1"/>
</dbReference>
<keyword evidence="7" id="KW-1185">Reference proteome</keyword>
<name>A0ABQ6GXU7_9GAMM</name>
<dbReference type="InterPro" id="IPR036390">
    <property type="entry name" value="WH_DNA-bd_sf"/>
</dbReference>
<evidence type="ECO:0000256" key="3">
    <source>
        <dbReference type="ARBA" id="ARBA00023125"/>
    </source>
</evidence>
<evidence type="ECO:0000256" key="2">
    <source>
        <dbReference type="ARBA" id="ARBA00023015"/>
    </source>
</evidence>
<dbReference type="PANTHER" id="PTHR33154">
    <property type="entry name" value="TRANSCRIPTIONAL REGULATOR, ARSR FAMILY"/>
    <property type="match status" value="1"/>
</dbReference>
<dbReference type="NCBIfam" id="NF033788">
    <property type="entry name" value="HTH_metalloreg"/>
    <property type="match status" value="1"/>
</dbReference>
<dbReference type="InterPro" id="IPR011991">
    <property type="entry name" value="ArsR-like_HTH"/>
</dbReference>
<dbReference type="EMBL" id="BSST01000001">
    <property type="protein sequence ID" value="GLX79580.1"/>
    <property type="molecule type" value="Genomic_DNA"/>
</dbReference>
<evidence type="ECO:0000313" key="6">
    <source>
        <dbReference type="EMBL" id="GLX79580.1"/>
    </source>
</evidence>
<evidence type="ECO:0000259" key="5">
    <source>
        <dbReference type="PROSITE" id="PS50987"/>
    </source>
</evidence>
<keyword evidence="4" id="KW-0804">Transcription</keyword>